<dbReference type="InterPro" id="IPR038765">
    <property type="entry name" value="Papain-like_cys_pep_sf"/>
</dbReference>
<dbReference type="RefSeq" id="WP_044225515.1">
    <property type="nucleotide sequence ID" value="NZ_JRYR02000001.1"/>
</dbReference>
<sequence length="260" mass="29633">MKPIFGICIYSTLAVRGKNAHSSEMTTQLLYGEVYKVLSFSDDNEWIKIKMLFDGYEGYITSGQHNEIAPEYAERYKKHEHPVVTRPIFPIFDNQKTIHLSIGSTLPFHYEKCNDTQIRYAQLHSVLPSENETHPLDTASNYLGVPYLWGGRSIFGIDCSGFAQTVMNAHGVQLPRDAYQQAEIGEKIEFSDTKPGDLAFFHNKNGRITHVGIVSYENKIIHASHYVREDSLTEEGIYSQKEGKLTHQLSHIMRVSSKFN</sequence>
<dbReference type="AlphaFoldDB" id="A0A1S1Z5B9"/>
<dbReference type="STRING" id="915059.NH26_03630"/>
<dbReference type="EMBL" id="JRYR02000001">
    <property type="protein sequence ID" value="OHX68432.1"/>
    <property type="molecule type" value="Genomic_DNA"/>
</dbReference>
<dbReference type="InterPro" id="IPR000064">
    <property type="entry name" value="NLP_P60_dom"/>
</dbReference>
<comment type="similarity">
    <text evidence="1">Belongs to the peptidase C40 family.</text>
</comment>
<dbReference type="Pfam" id="PF18348">
    <property type="entry name" value="SH3_16"/>
    <property type="match status" value="1"/>
</dbReference>
<evidence type="ECO:0000256" key="2">
    <source>
        <dbReference type="ARBA" id="ARBA00022670"/>
    </source>
</evidence>
<dbReference type="PANTHER" id="PTHR47053">
    <property type="entry name" value="MUREIN DD-ENDOPEPTIDASE MEPH-RELATED"/>
    <property type="match status" value="1"/>
</dbReference>
<keyword evidence="2" id="KW-0645">Protease</keyword>
<evidence type="ECO:0000256" key="1">
    <source>
        <dbReference type="ARBA" id="ARBA00007074"/>
    </source>
</evidence>
<keyword evidence="3" id="KW-0378">Hydrolase</keyword>
<dbReference type="SUPFAM" id="SSF54001">
    <property type="entry name" value="Cysteine proteinases"/>
    <property type="match status" value="1"/>
</dbReference>
<evidence type="ECO:0000256" key="4">
    <source>
        <dbReference type="ARBA" id="ARBA00022807"/>
    </source>
</evidence>
<evidence type="ECO:0000313" key="6">
    <source>
        <dbReference type="EMBL" id="OHX68432.1"/>
    </source>
</evidence>
<evidence type="ECO:0000259" key="5">
    <source>
        <dbReference type="PROSITE" id="PS51935"/>
    </source>
</evidence>
<name>A0A1S1Z5B9_FLAPC</name>
<dbReference type="Gene3D" id="2.30.30.40">
    <property type="entry name" value="SH3 Domains"/>
    <property type="match status" value="1"/>
</dbReference>
<dbReference type="GO" id="GO:0006508">
    <property type="term" value="P:proteolysis"/>
    <property type="evidence" value="ECO:0007669"/>
    <property type="project" value="UniProtKB-KW"/>
</dbReference>
<organism evidence="6 7">
    <name type="scientific">Flammeovirga pacifica</name>
    <dbReference type="NCBI Taxonomy" id="915059"/>
    <lineage>
        <taxon>Bacteria</taxon>
        <taxon>Pseudomonadati</taxon>
        <taxon>Bacteroidota</taxon>
        <taxon>Cytophagia</taxon>
        <taxon>Cytophagales</taxon>
        <taxon>Flammeovirgaceae</taxon>
        <taxon>Flammeovirga</taxon>
    </lineage>
</organism>
<dbReference type="Gene3D" id="3.90.1720.10">
    <property type="entry name" value="endopeptidase domain like (from Nostoc punctiforme)"/>
    <property type="match status" value="1"/>
</dbReference>
<dbReference type="GO" id="GO:0008234">
    <property type="term" value="F:cysteine-type peptidase activity"/>
    <property type="evidence" value="ECO:0007669"/>
    <property type="project" value="UniProtKB-KW"/>
</dbReference>
<dbReference type="Pfam" id="PF00877">
    <property type="entry name" value="NLPC_P60"/>
    <property type="match status" value="1"/>
</dbReference>
<reference evidence="6 7" key="1">
    <citation type="journal article" date="2012" name="Int. J. Syst. Evol. Microbiol.">
        <title>Flammeovirga pacifica sp. nov., isolated from deep-sea sediment.</title>
        <authorList>
            <person name="Xu H."/>
            <person name="Fu Y."/>
            <person name="Yang N."/>
            <person name="Ding Z."/>
            <person name="Lai Q."/>
            <person name="Zeng R."/>
        </authorList>
    </citation>
    <scope>NUCLEOTIDE SEQUENCE [LARGE SCALE GENOMIC DNA]</scope>
    <source>
        <strain evidence="7">DSM 24597 / LMG 26175 / WPAGA1</strain>
    </source>
</reference>
<protein>
    <recommendedName>
        <fullName evidence="5">NlpC/P60 domain-containing protein</fullName>
    </recommendedName>
</protein>
<keyword evidence="4" id="KW-0788">Thiol protease</keyword>
<evidence type="ECO:0000313" key="7">
    <source>
        <dbReference type="Proteomes" id="UP000179797"/>
    </source>
</evidence>
<dbReference type="InterPro" id="IPR051202">
    <property type="entry name" value="Peptidase_C40"/>
</dbReference>
<comment type="caution">
    <text evidence="6">The sequence shown here is derived from an EMBL/GenBank/DDBJ whole genome shotgun (WGS) entry which is preliminary data.</text>
</comment>
<proteinExistence type="inferred from homology"/>
<accession>A0A1S1Z5B9</accession>
<feature type="domain" description="NlpC/P60" evidence="5">
    <location>
        <begin position="129"/>
        <end position="256"/>
    </location>
</feature>
<keyword evidence="7" id="KW-1185">Reference proteome</keyword>
<dbReference type="InterPro" id="IPR041382">
    <property type="entry name" value="SH3_16"/>
</dbReference>
<gene>
    <name evidence="6" type="ORF">NH26_03630</name>
</gene>
<dbReference type="OrthoDB" id="9813368at2"/>
<dbReference type="Proteomes" id="UP000179797">
    <property type="component" value="Unassembled WGS sequence"/>
</dbReference>
<evidence type="ECO:0000256" key="3">
    <source>
        <dbReference type="ARBA" id="ARBA00022801"/>
    </source>
</evidence>
<dbReference type="PROSITE" id="PS51935">
    <property type="entry name" value="NLPC_P60"/>
    <property type="match status" value="1"/>
</dbReference>
<dbReference type="PANTHER" id="PTHR47053:SF1">
    <property type="entry name" value="MUREIN DD-ENDOPEPTIDASE MEPH-RELATED"/>
    <property type="match status" value="1"/>
</dbReference>